<dbReference type="OrthoDB" id="1657402at2759"/>
<name>A0A9N9T659_DIABA</name>
<accession>A0A9N9T659</accession>
<dbReference type="PROSITE" id="PS01182">
    <property type="entry name" value="GLYCOSYL_HYDROL_F35"/>
    <property type="match status" value="1"/>
</dbReference>
<evidence type="ECO:0000256" key="5">
    <source>
        <dbReference type="RuleBase" id="RU000675"/>
    </source>
</evidence>
<dbReference type="InterPro" id="IPR001944">
    <property type="entry name" value="Glycoside_Hdrlase_35"/>
</dbReference>
<evidence type="ECO:0000259" key="9">
    <source>
        <dbReference type="Pfam" id="PF21467"/>
    </source>
</evidence>
<evidence type="ECO:0000256" key="4">
    <source>
        <dbReference type="PIRSR" id="PIRSR006336-1"/>
    </source>
</evidence>
<evidence type="ECO:0000256" key="3">
    <source>
        <dbReference type="ARBA" id="ARBA00023295"/>
    </source>
</evidence>
<keyword evidence="11" id="KW-1185">Reference proteome</keyword>
<protein>
    <recommendedName>
        <fullName evidence="5">Beta-galactosidase</fullName>
        <ecNumber evidence="5">3.2.1.23</ecNumber>
    </recommendedName>
</protein>
<organism evidence="10 11">
    <name type="scientific">Diabrotica balteata</name>
    <name type="common">Banded cucumber beetle</name>
    <dbReference type="NCBI Taxonomy" id="107213"/>
    <lineage>
        <taxon>Eukaryota</taxon>
        <taxon>Metazoa</taxon>
        <taxon>Ecdysozoa</taxon>
        <taxon>Arthropoda</taxon>
        <taxon>Hexapoda</taxon>
        <taxon>Insecta</taxon>
        <taxon>Pterygota</taxon>
        <taxon>Neoptera</taxon>
        <taxon>Endopterygota</taxon>
        <taxon>Coleoptera</taxon>
        <taxon>Polyphaga</taxon>
        <taxon>Cucujiformia</taxon>
        <taxon>Chrysomeloidea</taxon>
        <taxon>Chrysomelidae</taxon>
        <taxon>Galerucinae</taxon>
        <taxon>Diabroticina</taxon>
        <taxon>Diabroticites</taxon>
        <taxon>Diabrotica</taxon>
    </lineage>
</organism>
<evidence type="ECO:0000313" key="11">
    <source>
        <dbReference type="Proteomes" id="UP001153709"/>
    </source>
</evidence>
<dbReference type="InterPro" id="IPR017853">
    <property type="entry name" value="GH"/>
</dbReference>
<evidence type="ECO:0000256" key="1">
    <source>
        <dbReference type="ARBA" id="ARBA00009809"/>
    </source>
</evidence>
<feature type="domain" description="Glycoside hydrolase 35 catalytic" evidence="7">
    <location>
        <begin position="35"/>
        <end position="362"/>
    </location>
</feature>
<reference evidence="10" key="1">
    <citation type="submission" date="2022-01" db="EMBL/GenBank/DDBJ databases">
        <authorList>
            <person name="King R."/>
        </authorList>
    </citation>
    <scope>NUCLEOTIDE SEQUENCE</scope>
</reference>
<keyword evidence="3 5" id="KW-0326">Glycosidase</keyword>
<dbReference type="Gene3D" id="3.20.20.80">
    <property type="entry name" value="Glycosidases"/>
    <property type="match status" value="1"/>
</dbReference>
<dbReference type="InterPro" id="IPR026283">
    <property type="entry name" value="B-gal_1-like"/>
</dbReference>
<evidence type="ECO:0000256" key="6">
    <source>
        <dbReference type="RuleBase" id="RU003679"/>
    </source>
</evidence>
<dbReference type="Proteomes" id="UP001153709">
    <property type="component" value="Chromosome 6"/>
</dbReference>
<evidence type="ECO:0000259" key="8">
    <source>
        <dbReference type="Pfam" id="PF21317"/>
    </source>
</evidence>
<comment type="similarity">
    <text evidence="1 6">Belongs to the glycosyl hydrolase 35 family.</text>
</comment>
<keyword evidence="2 5" id="KW-0378">Hydrolase</keyword>
<evidence type="ECO:0000313" key="10">
    <source>
        <dbReference type="EMBL" id="CAG9836263.1"/>
    </source>
</evidence>
<dbReference type="PRINTS" id="PR00742">
    <property type="entry name" value="GLHYDRLASE35"/>
</dbReference>
<dbReference type="Pfam" id="PF01301">
    <property type="entry name" value="Glyco_hydro_35"/>
    <property type="match status" value="1"/>
</dbReference>
<dbReference type="Pfam" id="PF21317">
    <property type="entry name" value="BetaGal_ABD_1"/>
    <property type="match status" value="1"/>
</dbReference>
<dbReference type="PIRSF" id="PIRSF006336">
    <property type="entry name" value="B-gal"/>
    <property type="match status" value="1"/>
</dbReference>
<sequence>MSLASVNATAGLPTNYGYYTSEGISQGLNADRPTFTLNNKEIFVYSGAMHYFRVPRAYWRDRLKKMRAAGLNTVETYIPWNLHEPRSGEFDFGDGGNDMSDFLHLQEFLKTAQEEDLFTIVRSGPFICAEYEFGGHPSWLLRHDDIDMRTTNPTYVNFVTRWFNILLPILAAFQFTKGGPIIMFQVENEYSISGRHDLQYLLTLKDLMIKNGIVELLVTSDNPQHGTYGTLPNNFLMTGNFDQDIRKNLDTLKSYQPNRPVMTMEYWGGWFDYWGDSHTTNKSVENFRYNYEQILKYPSSVNIYMFHGGTNFAFLNGAENLKFDEWETDYHSIVSSYEYVSPLDESGDYTDKYWAAKQLLEQYNRIKTALPAVPAAPKKTAYASVKIEQEMFLYDMLQSITPTYSKNVIPMEKLDINNGNGQSYGYIVYRKTNLNIPANAVLKIEGRICDTAMVLVNGILVSPWLQKSADLNGFGTSRILDSTITLTSQGLTGATLDIVVENWGRVNVGVYRQFKGIWQGNGIKLNNNYIYDWTIYPLEFKNSWTNNLSNWKNVLTNSIGPAMYRGTLTINGTPEDTFVYLENWKKGIVIINGFVLGRYARMGPVQTLYLPAPFLKSGSNNIIIFEHFKPYTTVDFKTSHVYNSY</sequence>
<dbReference type="EMBL" id="OU898281">
    <property type="protein sequence ID" value="CAG9836263.1"/>
    <property type="molecule type" value="Genomic_DNA"/>
</dbReference>
<feature type="active site" description="Proton donor" evidence="4">
    <location>
        <position position="189"/>
    </location>
</feature>
<dbReference type="FunFam" id="2.60.120.260:FF:000049">
    <property type="entry name" value="Beta-galactosidase"/>
    <property type="match status" value="1"/>
</dbReference>
<proteinExistence type="inferred from homology"/>
<dbReference type="Gene3D" id="2.60.120.260">
    <property type="entry name" value="Galactose-binding domain-like"/>
    <property type="match status" value="2"/>
</dbReference>
<feature type="active site" description="Nucleophile" evidence="4">
    <location>
        <position position="265"/>
    </location>
</feature>
<comment type="catalytic activity">
    <reaction evidence="5">
        <text>Hydrolysis of terminal non-reducing beta-D-galactose residues in beta-D-galactosides.</text>
        <dbReference type="EC" id="3.2.1.23"/>
    </reaction>
</comment>
<dbReference type="Pfam" id="PF21467">
    <property type="entry name" value="BetaGal_gal-bd"/>
    <property type="match status" value="1"/>
</dbReference>
<dbReference type="EC" id="3.2.1.23" evidence="5"/>
<dbReference type="AlphaFoldDB" id="A0A9N9T659"/>
<dbReference type="GO" id="GO:0005975">
    <property type="term" value="P:carbohydrate metabolic process"/>
    <property type="evidence" value="ECO:0007669"/>
    <property type="project" value="InterPro"/>
</dbReference>
<dbReference type="GO" id="GO:0004565">
    <property type="term" value="F:beta-galactosidase activity"/>
    <property type="evidence" value="ECO:0007669"/>
    <property type="project" value="UniProtKB-EC"/>
</dbReference>
<dbReference type="InterPro" id="IPR048913">
    <property type="entry name" value="BetaGal_gal-bd"/>
</dbReference>
<dbReference type="InterPro" id="IPR008979">
    <property type="entry name" value="Galactose-bd-like_sf"/>
</dbReference>
<evidence type="ECO:0000259" key="7">
    <source>
        <dbReference type="Pfam" id="PF01301"/>
    </source>
</evidence>
<dbReference type="SUPFAM" id="SSF49785">
    <property type="entry name" value="Galactose-binding domain-like"/>
    <property type="match status" value="1"/>
</dbReference>
<dbReference type="InterPro" id="IPR031330">
    <property type="entry name" value="Gly_Hdrlase_35_cat"/>
</dbReference>
<gene>
    <name evidence="10" type="ORF">DIABBA_LOCUS9361</name>
</gene>
<feature type="domain" description="Beta-galactosidase 1-like first all-beta" evidence="8">
    <location>
        <begin position="421"/>
        <end position="539"/>
    </location>
</feature>
<dbReference type="InterPro" id="IPR048912">
    <property type="entry name" value="BetaGal1-like_ABD1"/>
</dbReference>
<dbReference type="PANTHER" id="PTHR23421">
    <property type="entry name" value="BETA-GALACTOSIDASE RELATED"/>
    <property type="match status" value="1"/>
</dbReference>
<feature type="domain" description="Beta-galactosidase galactose-binding" evidence="9">
    <location>
        <begin position="561"/>
        <end position="620"/>
    </location>
</feature>
<dbReference type="InterPro" id="IPR019801">
    <property type="entry name" value="Glyco_hydro_35_CS"/>
</dbReference>
<evidence type="ECO:0000256" key="2">
    <source>
        <dbReference type="ARBA" id="ARBA00022801"/>
    </source>
</evidence>
<dbReference type="SUPFAM" id="SSF51445">
    <property type="entry name" value="(Trans)glycosidases"/>
    <property type="match status" value="1"/>
</dbReference>